<dbReference type="OrthoDB" id="416470at2759"/>
<name>A0A067QC29_9AGAM</name>
<comment type="similarity">
    <text evidence="1 4">Belongs to the universal ribosomal protein uL22 family.</text>
</comment>
<dbReference type="InterPro" id="IPR047867">
    <property type="entry name" value="Ribosomal_uL22_bac/org-type"/>
</dbReference>
<sequence length="215" mass="24770">MSWIREKLSTKIRAKNTEEELAAARRKQADEGKLSLFESVPTEVSVEEKKGVTGIPEQTGPKKIYTQHKYSTTNFKISHRKLNDLGRQISGKPIDWAILQMTFSEKRASRRVETMLKTAKAHAVNLKSLNEKKLIVSEAWVTKGPKQLKRIEVRGRAHHGIRVHPDSKLHVVLKEGKTWDERVKAERARKLRRIVCSGLVREDRPLRNPAPMWAW</sequence>
<dbReference type="STRING" id="933084.A0A067QC29"/>
<dbReference type="EMBL" id="KL197709">
    <property type="protein sequence ID" value="KDQ64494.1"/>
    <property type="molecule type" value="Genomic_DNA"/>
</dbReference>
<keyword evidence="6" id="KW-1185">Reference proteome</keyword>
<dbReference type="InterPro" id="IPR036394">
    <property type="entry name" value="Ribosomal_uL22_sf"/>
</dbReference>
<proteinExistence type="inferred from homology"/>
<accession>A0A067QC29</accession>
<keyword evidence="2 4" id="KW-0689">Ribosomal protein</keyword>
<organism evidence="5 6">
    <name type="scientific">Jaapia argillacea MUCL 33604</name>
    <dbReference type="NCBI Taxonomy" id="933084"/>
    <lineage>
        <taxon>Eukaryota</taxon>
        <taxon>Fungi</taxon>
        <taxon>Dikarya</taxon>
        <taxon>Basidiomycota</taxon>
        <taxon>Agaricomycotina</taxon>
        <taxon>Agaricomycetes</taxon>
        <taxon>Agaricomycetidae</taxon>
        <taxon>Jaapiales</taxon>
        <taxon>Jaapiaceae</taxon>
        <taxon>Jaapia</taxon>
    </lineage>
</organism>
<dbReference type="GO" id="GO:0005762">
    <property type="term" value="C:mitochondrial large ribosomal subunit"/>
    <property type="evidence" value="ECO:0007669"/>
    <property type="project" value="TreeGrafter"/>
</dbReference>
<dbReference type="InParanoid" id="A0A067QC29"/>
<dbReference type="GO" id="GO:0003735">
    <property type="term" value="F:structural constituent of ribosome"/>
    <property type="evidence" value="ECO:0007669"/>
    <property type="project" value="InterPro"/>
</dbReference>
<dbReference type="Gene3D" id="3.90.470.10">
    <property type="entry name" value="Ribosomal protein L22/L17"/>
    <property type="match status" value="1"/>
</dbReference>
<dbReference type="HOGENOM" id="CLU_085461_0_0_1"/>
<dbReference type="GO" id="GO:0006412">
    <property type="term" value="P:translation"/>
    <property type="evidence" value="ECO:0007669"/>
    <property type="project" value="InterPro"/>
</dbReference>
<evidence type="ECO:0000256" key="4">
    <source>
        <dbReference type="RuleBase" id="RU004005"/>
    </source>
</evidence>
<evidence type="ECO:0000256" key="3">
    <source>
        <dbReference type="ARBA" id="ARBA00023274"/>
    </source>
</evidence>
<dbReference type="Pfam" id="PF00237">
    <property type="entry name" value="Ribosomal_L22"/>
    <property type="match status" value="1"/>
</dbReference>
<evidence type="ECO:0000313" key="5">
    <source>
        <dbReference type="EMBL" id="KDQ64494.1"/>
    </source>
</evidence>
<evidence type="ECO:0000256" key="2">
    <source>
        <dbReference type="ARBA" id="ARBA00022980"/>
    </source>
</evidence>
<dbReference type="PANTHER" id="PTHR13501:SF8">
    <property type="entry name" value="LARGE RIBOSOMAL SUBUNIT PROTEIN UL22M"/>
    <property type="match status" value="1"/>
</dbReference>
<dbReference type="FunCoup" id="A0A067QC29">
    <property type="interactions" value="47"/>
</dbReference>
<protein>
    <recommendedName>
        <fullName evidence="7">Ribosomal protein L22</fullName>
    </recommendedName>
</protein>
<evidence type="ECO:0008006" key="7">
    <source>
        <dbReference type="Google" id="ProtNLM"/>
    </source>
</evidence>
<dbReference type="SUPFAM" id="SSF54843">
    <property type="entry name" value="Ribosomal protein L22"/>
    <property type="match status" value="1"/>
</dbReference>
<keyword evidence="3 4" id="KW-0687">Ribonucleoprotein</keyword>
<dbReference type="PANTHER" id="PTHR13501">
    <property type="entry name" value="CHLOROPLAST 50S RIBOSOMAL PROTEIN L22-RELATED"/>
    <property type="match status" value="1"/>
</dbReference>
<dbReference type="InterPro" id="IPR001063">
    <property type="entry name" value="Ribosomal_uL22"/>
</dbReference>
<dbReference type="Proteomes" id="UP000027265">
    <property type="component" value="Unassembled WGS sequence"/>
</dbReference>
<gene>
    <name evidence="5" type="ORF">JAAARDRAFT_52441</name>
</gene>
<evidence type="ECO:0000256" key="1">
    <source>
        <dbReference type="ARBA" id="ARBA00009451"/>
    </source>
</evidence>
<evidence type="ECO:0000313" key="6">
    <source>
        <dbReference type="Proteomes" id="UP000027265"/>
    </source>
</evidence>
<reference evidence="6" key="1">
    <citation type="journal article" date="2014" name="Proc. Natl. Acad. Sci. U.S.A.">
        <title>Extensive sampling of basidiomycete genomes demonstrates inadequacy of the white-rot/brown-rot paradigm for wood decay fungi.</title>
        <authorList>
            <person name="Riley R."/>
            <person name="Salamov A.A."/>
            <person name="Brown D.W."/>
            <person name="Nagy L.G."/>
            <person name="Floudas D."/>
            <person name="Held B.W."/>
            <person name="Levasseur A."/>
            <person name="Lombard V."/>
            <person name="Morin E."/>
            <person name="Otillar R."/>
            <person name="Lindquist E.A."/>
            <person name="Sun H."/>
            <person name="LaButti K.M."/>
            <person name="Schmutz J."/>
            <person name="Jabbour D."/>
            <person name="Luo H."/>
            <person name="Baker S.E."/>
            <person name="Pisabarro A.G."/>
            <person name="Walton J.D."/>
            <person name="Blanchette R.A."/>
            <person name="Henrissat B."/>
            <person name="Martin F."/>
            <person name="Cullen D."/>
            <person name="Hibbett D.S."/>
            <person name="Grigoriev I.V."/>
        </authorList>
    </citation>
    <scope>NUCLEOTIDE SEQUENCE [LARGE SCALE GENOMIC DNA]</scope>
    <source>
        <strain evidence="6">MUCL 33604</strain>
    </source>
</reference>
<dbReference type="AlphaFoldDB" id="A0A067QC29"/>